<dbReference type="PROSITE" id="PS01031">
    <property type="entry name" value="SHSP"/>
    <property type="match status" value="1"/>
</dbReference>
<dbReference type="GO" id="GO:0005634">
    <property type="term" value="C:nucleus"/>
    <property type="evidence" value="ECO:0007669"/>
    <property type="project" value="TreeGrafter"/>
</dbReference>
<evidence type="ECO:0000313" key="6">
    <source>
        <dbReference type="Proteomes" id="UP000440578"/>
    </source>
</evidence>
<dbReference type="PANTHER" id="PTHR45640">
    <property type="entry name" value="HEAT SHOCK PROTEIN HSP-12.2-RELATED"/>
    <property type="match status" value="1"/>
</dbReference>
<dbReference type="InterPro" id="IPR008978">
    <property type="entry name" value="HSP20-like_chaperone"/>
</dbReference>
<dbReference type="Gene3D" id="2.60.40.790">
    <property type="match status" value="1"/>
</dbReference>
<keyword evidence="5" id="KW-0346">Stress response</keyword>
<name>A0A6A4VJD3_AMPAM</name>
<dbReference type="GO" id="GO:0005737">
    <property type="term" value="C:cytoplasm"/>
    <property type="evidence" value="ECO:0007669"/>
    <property type="project" value="TreeGrafter"/>
</dbReference>
<keyword evidence="6" id="KW-1185">Reference proteome</keyword>
<feature type="region of interest" description="Disordered" evidence="3">
    <location>
        <begin position="57"/>
        <end position="77"/>
    </location>
</feature>
<dbReference type="Pfam" id="PF00011">
    <property type="entry name" value="HSP20"/>
    <property type="match status" value="1"/>
</dbReference>
<evidence type="ECO:0000256" key="1">
    <source>
        <dbReference type="PROSITE-ProRule" id="PRU00285"/>
    </source>
</evidence>
<organism evidence="5 6">
    <name type="scientific">Amphibalanus amphitrite</name>
    <name type="common">Striped barnacle</name>
    <name type="synonym">Balanus amphitrite</name>
    <dbReference type="NCBI Taxonomy" id="1232801"/>
    <lineage>
        <taxon>Eukaryota</taxon>
        <taxon>Metazoa</taxon>
        <taxon>Ecdysozoa</taxon>
        <taxon>Arthropoda</taxon>
        <taxon>Crustacea</taxon>
        <taxon>Multicrustacea</taxon>
        <taxon>Cirripedia</taxon>
        <taxon>Thoracica</taxon>
        <taxon>Thoracicalcarea</taxon>
        <taxon>Balanomorpha</taxon>
        <taxon>Balanoidea</taxon>
        <taxon>Balanidae</taxon>
        <taxon>Amphibalaninae</taxon>
        <taxon>Amphibalanus</taxon>
    </lineage>
</organism>
<dbReference type="InterPro" id="IPR002068">
    <property type="entry name" value="A-crystallin/Hsp20_dom"/>
</dbReference>
<evidence type="ECO:0000313" key="5">
    <source>
        <dbReference type="EMBL" id="KAF0293713.1"/>
    </source>
</evidence>
<dbReference type="GO" id="GO:0042026">
    <property type="term" value="P:protein refolding"/>
    <property type="evidence" value="ECO:0007669"/>
    <property type="project" value="TreeGrafter"/>
</dbReference>
<dbReference type="OrthoDB" id="6332074at2759"/>
<dbReference type="CDD" id="cd06526">
    <property type="entry name" value="metazoan_ACD"/>
    <property type="match status" value="1"/>
</dbReference>
<dbReference type="AlphaFoldDB" id="A0A6A4VJD3"/>
<feature type="domain" description="SHSP" evidence="4">
    <location>
        <begin position="11"/>
        <end position="119"/>
    </location>
</feature>
<gene>
    <name evidence="5" type="primary">hspb1</name>
    <name evidence="5" type="ORF">FJT64_008542</name>
</gene>
<dbReference type="GO" id="GO:0009408">
    <property type="term" value="P:response to heat"/>
    <property type="evidence" value="ECO:0007669"/>
    <property type="project" value="TreeGrafter"/>
</dbReference>
<dbReference type="SUPFAM" id="SSF49764">
    <property type="entry name" value="HSP20-like chaperones"/>
    <property type="match status" value="1"/>
</dbReference>
<dbReference type="Proteomes" id="UP000440578">
    <property type="component" value="Unassembled WGS sequence"/>
</dbReference>
<dbReference type="PANTHER" id="PTHR45640:SF26">
    <property type="entry name" value="RE23625P"/>
    <property type="match status" value="1"/>
</dbReference>
<feature type="compositionally biased region" description="Polar residues" evidence="3">
    <location>
        <begin position="68"/>
        <end position="77"/>
    </location>
</feature>
<comment type="caution">
    <text evidence="5">The sequence shown here is derived from an EMBL/GenBank/DDBJ whole genome shotgun (WGS) entry which is preliminary data.</text>
</comment>
<reference evidence="5 6" key="1">
    <citation type="submission" date="2019-07" db="EMBL/GenBank/DDBJ databases">
        <title>Draft genome assembly of a fouling barnacle, Amphibalanus amphitrite (Darwin, 1854): The first reference genome for Thecostraca.</title>
        <authorList>
            <person name="Kim W."/>
        </authorList>
    </citation>
    <scope>NUCLEOTIDE SEQUENCE [LARGE SCALE GENOMIC DNA]</scope>
    <source>
        <strain evidence="5">SNU_AA5</strain>
        <tissue evidence="5">Soma without cirri and trophi</tissue>
    </source>
</reference>
<accession>A0A6A4VJD3</accession>
<feature type="compositionally biased region" description="Basic and acidic residues" evidence="3">
    <location>
        <begin position="57"/>
        <end position="67"/>
    </location>
</feature>
<dbReference type="GO" id="GO:0051082">
    <property type="term" value="F:unfolded protein binding"/>
    <property type="evidence" value="ECO:0007669"/>
    <property type="project" value="TreeGrafter"/>
</dbReference>
<dbReference type="InterPro" id="IPR001436">
    <property type="entry name" value="Alpha-crystallin/sHSP_animal"/>
</dbReference>
<dbReference type="EMBL" id="VIIS01001728">
    <property type="protein sequence ID" value="KAF0293713.1"/>
    <property type="molecule type" value="Genomic_DNA"/>
</dbReference>
<evidence type="ECO:0000256" key="3">
    <source>
        <dbReference type="SAM" id="MobiDB-lite"/>
    </source>
</evidence>
<sequence length="131" mass="14589">MDLLLEPWAVFPLLADIEPHHTLKDSDKFQASMHLGHYKPDEVVVKVADNVVTVRAEHEEKHEDGYSHSRTVRQMTLPQNTKVDQLTSHLTPNGDLLLEAPYINKPALPATRDIPIAIEGAGDAPKVEGKK</sequence>
<proteinExistence type="inferred from homology"/>
<evidence type="ECO:0000259" key="4">
    <source>
        <dbReference type="PROSITE" id="PS01031"/>
    </source>
</evidence>
<protein>
    <submittedName>
        <fullName evidence="5">Heat shock protein beta-1</fullName>
    </submittedName>
</protein>
<evidence type="ECO:0000256" key="2">
    <source>
        <dbReference type="RuleBase" id="RU003616"/>
    </source>
</evidence>
<comment type="similarity">
    <text evidence="1 2">Belongs to the small heat shock protein (HSP20) family.</text>
</comment>